<sequence length="55" mass="6456">MTHKHGPTYDFRNCIDCAAAWIKSMRPSRERQESGLHYLGFYHSVDRSKVLEAMK</sequence>
<organism evidence="1">
    <name type="scientific">uncultured Caudovirales phage</name>
    <dbReference type="NCBI Taxonomy" id="2100421"/>
    <lineage>
        <taxon>Viruses</taxon>
        <taxon>Duplodnaviria</taxon>
        <taxon>Heunggongvirae</taxon>
        <taxon>Uroviricota</taxon>
        <taxon>Caudoviricetes</taxon>
        <taxon>Peduoviridae</taxon>
        <taxon>Maltschvirus</taxon>
        <taxon>Maltschvirus maltsch</taxon>
    </lineage>
</organism>
<protein>
    <submittedName>
        <fullName evidence="1">Uncharacterized protein</fullName>
    </submittedName>
</protein>
<accession>A0A6J5KTX6</accession>
<evidence type="ECO:0000313" key="1">
    <source>
        <dbReference type="EMBL" id="CAB4124585.1"/>
    </source>
</evidence>
<proteinExistence type="predicted"/>
<dbReference type="EMBL" id="LR796180">
    <property type="protein sequence ID" value="CAB4124585.1"/>
    <property type="molecule type" value="Genomic_DNA"/>
</dbReference>
<reference evidence="1" key="1">
    <citation type="submission" date="2020-04" db="EMBL/GenBank/DDBJ databases">
        <authorList>
            <person name="Chiriac C."/>
            <person name="Salcher M."/>
            <person name="Ghai R."/>
            <person name="Kavagutti S V."/>
        </authorList>
    </citation>
    <scope>NUCLEOTIDE SEQUENCE</scope>
</reference>
<gene>
    <name evidence="1" type="ORF">UFOVP66_13</name>
</gene>
<name>A0A6J5KTX6_9CAUD</name>